<reference evidence="1 2" key="1">
    <citation type="submission" date="2018-05" db="EMBL/GenBank/DDBJ databases">
        <title>Genome sequencing and assembly of the regulated plant pathogen Lachnellula willkommii and related sister species for the development of diagnostic species identification markers.</title>
        <authorList>
            <person name="Giroux E."/>
            <person name="Bilodeau G."/>
        </authorList>
    </citation>
    <scope>NUCLEOTIDE SEQUENCE [LARGE SCALE GENOMIC DNA]</scope>
    <source>
        <strain evidence="1 2">CBS 197.66</strain>
    </source>
</reference>
<dbReference type="EMBL" id="QGMJ01000169">
    <property type="protein sequence ID" value="TVY40663.1"/>
    <property type="molecule type" value="Genomic_DNA"/>
</dbReference>
<keyword evidence="2" id="KW-1185">Reference proteome</keyword>
<organism evidence="1 2">
    <name type="scientific">Lachnellula subtilissima</name>
    <dbReference type="NCBI Taxonomy" id="602034"/>
    <lineage>
        <taxon>Eukaryota</taxon>
        <taxon>Fungi</taxon>
        <taxon>Dikarya</taxon>
        <taxon>Ascomycota</taxon>
        <taxon>Pezizomycotina</taxon>
        <taxon>Leotiomycetes</taxon>
        <taxon>Helotiales</taxon>
        <taxon>Lachnaceae</taxon>
        <taxon>Lachnellula</taxon>
    </lineage>
</organism>
<dbReference type="Proteomes" id="UP000462212">
    <property type="component" value="Unassembled WGS sequence"/>
</dbReference>
<accession>A0A8H8UAN1</accession>
<dbReference type="AlphaFoldDB" id="A0A8H8UAN1"/>
<name>A0A8H8UAN1_9HELO</name>
<dbReference type="OrthoDB" id="3182339at2759"/>
<protein>
    <submittedName>
        <fullName evidence="1">Uncharacterized protein</fullName>
    </submittedName>
</protein>
<sequence>MLLTIMELWVSMERCAIQLFVLLRDFNPVFPPEILDVLHISSPKVMRRLQDIRSYLKDRHASCSRRLTIFSSPIRGCFGERYFEESKDSWELKDIFRQIEDQAEEERQEKQQEWQSKSTDYERLVRAAAESTHVKEENYYGEPEETCVRNCQKCLLDQTALRLSISVHEHPLPSDEVEAKVTVFELNCPEAFAAYREATWRIISSLSAPSPMEQFLPKLLLAKYPGLRDFLQDSLSSFTLASTKKLLLSSDFHSDSDGPSSYATIASQSRCPPGVNVHEFMAYQTLFSGKTRRWPQILMELGASNLNFSTEATALLLCHLALQIGPAPDDNHLGSVHTFFNDEIFCANLLQQLSLRLDGISTNWRETNCMESIITLTIRLNSLGTGSKNASKQLLEKVRNVTFKWITELRSEVRAATSLQTSLNLSTYALWAALLCRRTFDPCLDFNHSLDPEALQCYIESSITMQDNIASDATSLPILLRFSLVRDVKMIYGMRYLLRKSLLDNPQSFMYAIKTVWPDVEDLASKKLSPFLFLEGIHEWWVGVTMEATLHTLPQTIHFHVLNGHILVDGKPIGKLPARYTTHIILTELFW</sequence>
<comment type="caution">
    <text evidence="1">The sequence shown here is derived from an EMBL/GenBank/DDBJ whole genome shotgun (WGS) entry which is preliminary data.</text>
</comment>
<evidence type="ECO:0000313" key="1">
    <source>
        <dbReference type="EMBL" id="TVY40663.1"/>
    </source>
</evidence>
<proteinExistence type="predicted"/>
<gene>
    <name evidence="1" type="ORF">LSUB1_G002307</name>
</gene>
<evidence type="ECO:0000313" key="2">
    <source>
        <dbReference type="Proteomes" id="UP000462212"/>
    </source>
</evidence>